<dbReference type="SUPFAM" id="SSF47148">
    <property type="entry name" value="Diol dehydratase, gamma subunit"/>
    <property type="match status" value="1"/>
</dbReference>
<dbReference type="Proteomes" id="UP000679307">
    <property type="component" value="Chromosome"/>
</dbReference>
<dbReference type="InterPro" id="IPR036091">
    <property type="entry name" value="Prodiol/glycerol_DeHase__sf_su"/>
</dbReference>
<accession>A0ABX8EFA4</accession>
<gene>
    <name evidence="1" type="primary">pduE_1</name>
    <name evidence="1" type="ORF">ENKNEFLB_01150</name>
</gene>
<dbReference type="InterPro" id="IPR003207">
    <property type="entry name" value="Ppandiol/glycerol_DeHydtase_su"/>
</dbReference>
<dbReference type="EMBL" id="CP075371">
    <property type="protein sequence ID" value="QVT78772.1"/>
    <property type="molecule type" value="Genomic_DNA"/>
</dbReference>
<reference evidence="1 2" key="1">
    <citation type="submission" date="2021-05" db="EMBL/GenBank/DDBJ databases">
        <title>Complete genome of Nocardioides aquaticus KCTC 9944T isolated from meromictic and hypersaline Ekho Lake, Antarctica.</title>
        <authorList>
            <person name="Hwang K."/>
            <person name="Kim K.M."/>
            <person name="Choe H."/>
        </authorList>
    </citation>
    <scope>NUCLEOTIDE SEQUENCE [LARGE SCALE GENOMIC DNA]</scope>
    <source>
        <strain evidence="1 2">KCTC 9944</strain>
    </source>
</reference>
<organism evidence="1 2">
    <name type="scientific">Nocardioides aquaticus</name>
    <dbReference type="NCBI Taxonomy" id="160826"/>
    <lineage>
        <taxon>Bacteria</taxon>
        <taxon>Bacillati</taxon>
        <taxon>Actinomycetota</taxon>
        <taxon>Actinomycetes</taxon>
        <taxon>Propionibacteriales</taxon>
        <taxon>Nocardioidaceae</taxon>
        <taxon>Nocardioides</taxon>
    </lineage>
</organism>
<protein>
    <submittedName>
        <fullName evidence="1">Propanediol dehydratase small subunit</fullName>
        <ecNumber evidence="1">4.2.1.28</ecNumber>
    </submittedName>
</protein>
<dbReference type="Pfam" id="PF02287">
    <property type="entry name" value="Dehydratase_SU"/>
    <property type="match status" value="1"/>
</dbReference>
<name>A0ABX8EFA4_9ACTN</name>
<dbReference type="NCBIfam" id="NF011972">
    <property type="entry name" value="PRK15443.1-3"/>
    <property type="match status" value="1"/>
</dbReference>
<dbReference type="NCBIfam" id="NF011975">
    <property type="entry name" value="PRK15443.2-2"/>
    <property type="match status" value="1"/>
</dbReference>
<dbReference type="GO" id="GO:0050215">
    <property type="term" value="F:propanediol dehydratase activity"/>
    <property type="evidence" value="ECO:0007669"/>
    <property type="project" value="UniProtKB-EC"/>
</dbReference>
<evidence type="ECO:0000313" key="2">
    <source>
        <dbReference type="Proteomes" id="UP000679307"/>
    </source>
</evidence>
<dbReference type="RefSeq" id="WP_214058314.1">
    <property type="nucleotide sequence ID" value="NZ_BAAAHS010000083.1"/>
</dbReference>
<sequence length="142" mass="15523">MSLPELDRTDYPLSVNRPDLLTTPTGASFDSLTLDRVVAGDVSAEDLRITPDTLRLQASIADGVGRRQLAANFRRAAELTAIPDERLLAMYNALRPNSSSKAELLALADDLETTYSAHHAAGLVREAADVYERRDILADEDQ</sequence>
<evidence type="ECO:0000313" key="1">
    <source>
        <dbReference type="EMBL" id="QVT78772.1"/>
    </source>
</evidence>
<proteinExistence type="predicted"/>
<keyword evidence="2" id="KW-1185">Reference proteome</keyword>
<dbReference type="PIRSF" id="PIRSF018505">
    <property type="entry name" value="Prpndl_dhdrts_sm"/>
    <property type="match status" value="1"/>
</dbReference>
<keyword evidence="1" id="KW-0456">Lyase</keyword>
<dbReference type="Gene3D" id="1.10.1510.20">
    <property type="entry name" value="Propanediol/glycerol dehydratase, small subunit"/>
    <property type="match status" value="1"/>
</dbReference>
<dbReference type="EC" id="4.2.1.28" evidence="1"/>